<evidence type="ECO:0000256" key="3">
    <source>
        <dbReference type="SAM" id="MobiDB-lite"/>
    </source>
</evidence>
<feature type="region of interest" description="Disordered" evidence="3">
    <location>
        <begin position="147"/>
        <end position="166"/>
    </location>
</feature>
<dbReference type="Proteomes" id="UP001583280">
    <property type="component" value="Unassembled WGS sequence"/>
</dbReference>
<dbReference type="Pfam" id="PF26121">
    <property type="entry name" value="HTH_CDT1"/>
    <property type="match status" value="1"/>
</dbReference>
<dbReference type="InterPro" id="IPR032054">
    <property type="entry name" value="Cdt1_C"/>
</dbReference>
<feature type="domain" description="DNA replication factor Cdt1 C-terminal" evidence="4">
    <location>
        <begin position="450"/>
        <end position="544"/>
    </location>
</feature>
<name>A0ABR3YHC4_9PEZI</name>
<reference evidence="5 6" key="1">
    <citation type="journal article" date="2024" name="IMA Fungus">
        <title>IMA Genome - F19 : A genome assembly and annotation guide to empower mycologists, including annotated draft genome sequences of Ceratocystis pirilliformis, Diaporthe australafricana, Fusarium ophioides, Paecilomyces lecythidis, and Sporothrix stenoceras.</title>
        <authorList>
            <person name="Aylward J."/>
            <person name="Wilson A.M."/>
            <person name="Visagie C.M."/>
            <person name="Spraker J."/>
            <person name="Barnes I."/>
            <person name="Buitendag C."/>
            <person name="Ceriani C."/>
            <person name="Del Mar Angel L."/>
            <person name="du Plessis D."/>
            <person name="Fuchs T."/>
            <person name="Gasser K."/>
            <person name="Kramer D."/>
            <person name="Li W."/>
            <person name="Munsamy K."/>
            <person name="Piso A."/>
            <person name="Price J.L."/>
            <person name="Sonnekus B."/>
            <person name="Thomas C."/>
            <person name="van der Nest A."/>
            <person name="van Dijk A."/>
            <person name="van Heerden A."/>
            <person name="van Vuuren N."/>
            <person name="Yilmaz N."/>
            <person name="Duong T.A."/>
            <person name="van der Merwe N.A."/>
            <person name="Wingfield M.J."/>
            <person name="Wingfield B.D."/>
        </authorList>
    </citation>
    <scope>NUCLEOTIDE SEQUENCE [LARGE SCALE GENOMIC DNA]</scope>
    <source>
        <strain evidence="5 6">CMW 12675</strain>
    </source>
</reference>
<accession>A0ABR3YHC4</accession>
<keyword evidence="6" id="KW-1185">Reference proteome</keyword>
<dbReference type="EMBL" id="JAWDJO010000321">
    <property type="protein sequence ID" value="KAL1887420.1"/>
    <property type="molecule type" value="Genomic_DNA"/>
</dbReference>
<feature type="region of interest" description="Disordered" evidence="3">
    <location>
        <begin position="200"/>
        <end position="245"/>
    </location>
</feature>
<proteinExistence type="inferred from homology"/>
<dbReference type="Gene3D" id="1.10.10.1420">
    <property type="entry name" value="DNA replication factor Cdt1, C-terminal WH domain"/>
    <property type="match status" value="1"/>
</dbReference>
<protein>
    <recommendedName>
        <fullName evidence="4">DNA replication factor Cdt1 C-terminal domain-containing protein</fullName>
    </recommendedName>
</protein>
<evidence type="ECO:0000256" key="1">
    <source>
        <dbReference type="ARBA" id="ARBA00008356"/>
    </source>
</evidence>
<organism evidence="5 6">
    <name type="scientific">Ceratocystis pirilliformis</name>
    <dbReference type="NCBI Taxonomy" id="259994"/>
    <lineage>
        <taxon>Eukaryota</taxon>
        <taxon>Fungi</taxon>
        <taxon>Dikarya</taxon>
        <taxon>Ascomycota</taxon>
        <taxon>Pezizomycotina</taxon>
        <taxon>Sordariomycetes</taxon>
        <taxon>Hypocreomycetidae</taxon>
        <taxon>Microascales</taxon>
        <taxon>Ceratocystidaceae</taxon>
        <taxon>Ceratocystis</taxon>
    </lineage>
</organism>
<comment type="caution">
    <text evidence="5">The sequence shown here is derived from an EMBL/GenBank/DDBJ whole genome shotgun (WGS) entry which is preliminary data.</text>
</comment>
<gene>
    <name evidence="5" type="ORF">Cpir12675_006555</name>
</gene>
<comment type="similarity">
    <text evidence="1">Belongs to the Cdt1 family.</text>
</comment>
<dbReference type="InterPro" id="IPR038090">
    <property type="entry name" value="Cdt1_C_WH_dom_sf"/>
</dbReference>
<keyword evidence="2" id="KW-0131">Cell cycle</keyword>
<sequence>MSSSQIMIQAPMPRRYLHVISSEQLFSGVDASLRTEISSSTPIRDFHGEDYSVPAPPPPSPVSFTHDCLYLIVSTFGRLITMARVATRTRAAMATASPAAQKEIMAYGRTIKSAIAPSLLDAKKAASIKHSATTTAPIAVNLNPKKRKAVCGSDEPSSDTDSTVEPVTPVKVVKRVRIQEQVDSAEVKIPAPIFTTPSKPTLALPFSGSQTPTSTEKRGTRTPRSGRTDSARVSKRTTKKTIAPPNNSRIEDFFKAVRRKTKSGLPVEFDDFLGLHTAFMRTVVLQIAHNGSSDILKLREVLPQVTRYWGKRLVTIEDMRRIVAIQTYNGCASPFDVMEFGSLMCLRLTTDRAIDVAAVCNAFEQNLRALCTERISERVPMPTSAEEIEVSFDSLSLSDLPQAPIKRQAMTAAPKATRPNVLEQLRAAVARPAHSVIPTTDPTTGKPLTMLQRIRLKEAAARQNLNSTADMARKDTLLRAEHIAGTLEMMLQAKGMSRQSFQLSAAMVRIIDSFPSPLGQEEARACLDIIAKDVAPEFVKVLNVRGREFLVMERDMFPGTSVIHNRIVKLIPA</sequence>
<evidence type="ECO:0000259" key="4">
    <source>
        <dbReference type="Pfam" id="PF16679"/>
    </source>
</evidence>
<evidence type="ECO:0000313" key="5">
    <source>
        <dbReference type="EMBL" id="KAL1887420.1"/>
    </source>
</evidence>
<evidence type="ECO:0000313" key="6">
    <source>
        <dbReference type="Proteomes" id="UP001583280"/>
    </source>
</evidence>
<evidence type="ECO:0000256" key="2">
    <source>
        <dbReference type="ARBA" id="ARBA00023306"/>
    </source>
</evidence>
<dbReference type="Pfam" id="PF16679">
    <property type="entry name" value="CDT1_C"/>
    <property type="match status" value="1"/>
</dbReference>